<dbReference type="OrthoDB" id="9811176at2"/>
<accession>A0A4Y6RAZ3</accession>
<dbReference type="NCBIfam" id="NF033429">
    <property type="entry name" value="ImuA_translesion"/>
    <property type="match status" value="1"/>
</dbReference>
<dbReference type="KEGG" id="jas:FJQ89_06925"/>
<dbReference type="PANTHER" id="PTHR35369:SF3">
    <property type="entry name" value="TRANSLESION DNA SYNTHESIS-ASSOCIATED PROTEIN IMUA"/>
    <property type="match status" value="1"/>
</dbReference>
<dbReference type="RefSeq" id="WP_141169610.1">
    <property type="nucleotide sequence ID" value="NZ_CP041185.1"/>
</dbReference>
<sequence>MLSPSLQHSSPITLANSALLRDVWRASELSRGTTSTVTTGHSILDRELPGNGWPQSTFTELLVQQAGIGEMHLLRPALAQLSQQRRIALVQPPYLPNSAACKFMDLSCPNLLWIRAPSTADALWSTEQILRNGSCGAVLLWQTNIRDEALRRLNLAAQTTETFFWLVRPMSAAADASPAPLRLALRPAAGGISTHIIKRRGPHHEAPLFIPLADMPARQRFLDDQNAVLVQRTPPTVASRMPQAALV</sequence>
<reference evidence="2 3" key="1">
    <citation type="submission" date="2019-06" db="EMBL/GenBank/DDBJ databases">
        <title>Complete genome sequence of Janthinobacterium sp. SNU WT3 isolated from diseased rainbow trout.</title>
        <authorList>
            <person name="Oh W.T."/>
            <person name="Park S.C."/>
        </authorList>
    </citation>
    <scope>NUCLEOTIDE SEQUENCE [LARGE SCALE GENOMIC DNA]</scope>
    <source>
        <strain evidence="2 3">SNU WT3</strain>
    </source>
</reference>
<dbReference type="GO" id="GO:0006281">
    <property type="term" value="P:DNA repair"/>
    <property type="evidence" value="ECO:0007669"/>
    <property type="project" value="TreeGrafter"/>
</dbReference>
<dbReference type="InterPro" id="IPR027417">
    <property type="entry name" value="P-loop_NTPase"/>
</dbReference>
<proteinExistence type="predicted"/>
<evidence type="ECO:0000256" key="1">
    <source>
        <dbReference type="ARBA" id="ARBA00022763"/>
    </source>
</evidence>
<dbReference type="PIRSF" id="PIRSF037290">
    <property type="entry name" value="UCP037290"/>
    <property type="match status" value="1"/>
</dbReference>
<dbReference type="AlphaFoldDB" id="A0A4Y6RAZ3"/>
<name>A0A4Y6RAZ3_9BURK</name>
<keyword evidence="1" id="KW-0227">DNA damage</keyword>
<evidence type="ECO:0000313" key="2">
    <source>
        <dbReference type="EMBL" id="QDG70178.1"/>
    </source>
</evidence>
<dbReference type="InterPro" id="IPR050356">
    <property type="entry name" value="SulA_CellDiv_inhibitor"/>
</dbReference>
<keyword evidence="3" id="KW-1185">Reference proteome</keyword>
<dbReference type="InterPro" id="IPR017166">
    <property type="entry name" value="UCP037290"/>
</dbReference>
<dbReference type="PANTHER" id="PTHR35369">
    <property type="entry name" value="BLR3025 PROTEIN-RELATED"/>
    <property type="match status" value="1"/>
</dbReference>
<dbReference type="SUPFAM" id="SSF52540">
    <property type="entry name" value="P-loop containing nucleoside triphosphate hydrolases"/>
    <property type="match status" value="1"/>
</dbReference>
<dbReference type="Gene3D" id="3.40.50.300">
    <property type="entry name" value="P-loop containing nucleotide triphosphate hydrolases"/>
    <property type="match status" value="1"/>
</dbReference>
<protein>
    <submittedName>
        <fullName evidence="2">Translesion DNA synthesis-associated protein ImuA</fullName>
    </submittedName>
</protein>
<dbReference type="Proteomes" id="UP000316665">
    <property type="component" value="Chromosome"/>
</dbReference>
<organism evidence="2 3">
    <name type="scientific">Janthinobacterium tructae</name>
    <dbReference type="NCBI Taxonomy" id="2590869"/>
    <lineage>
        <taxon>Bacteria</taxon>
        <taxon>Pseudomonadati</taxon>
        <taxon>Pseudomonadota</taxon>
        <taxon>Betaproteobacteria</taxon>
        <taxon>Burkholderiales</taxon>
        <taxon>Oxalobacteraceae</taxon>
        <taxon>Janthinobacterium</taxon>
    </lineage>
</organism>
<dbReference type="InterPro" id="IPR047610">
    <property type="entry name" value="ImuA_translesion"/>
</dbReference>
<dbReference type="EMBL" id="CP041185">
    <property type="protein sequence ID" value="QDG70178.1"/>
    <property type="molecule type" value="Genomic_DNA"/>
</dbReference>
<evidence type="ECO:0000313" key="3">
    <source>
        <dbReference type="Proteomes" id="UP000316665"/>
    </source>
</evidence>
<gene>
    <name evidence="2" type="primary">imuA</name>
    <name evidence="2" type="ORF">FJQ89_06925</name>
</gene>